<evidence type="ECO:0000256" key="1">
    <source>
        <dbReference type="PROSITE-ProRule" id="PRU00047"/>
    </source>
</evidence>
<keyword evidence="1" id="KW-0863">Zinc-finger</keyword>
<dbReference type="InterPro" id="IPR051714">
    <property type="entry name" value="Znf_CCHC_NABP"/>
</dbReference>
<proteinExistence type="predicted"/>
<keyword evidence="1" id="KW-0479">Metal-binding</keyword>
<evidence type="ECO:0000259" key="3">
    <source>
        <dbReference type="PROSITE" id="PS50158"/>
    </source>
</evidence>
<accession>A0A179GBB2</accession>
<feature type="domain" description="CCHC-type" evidence="3">
    <location>
        <begin position="287"/>
        <end position="303"/>
    </location>
</feature>
<feature type="domain" description="CCHC-type" evidence="3">
    <location>
        <begin position="118"/>
        <end position="133"/>
    </location>
</feature>
<protein>
    <submittedName>
        <fullName evidence="4">Zinc knuckle transcription factor (CnjB)</fullName>
    </submittedName>
</protein>
<dbReference type="InterPro" id="IPR058268">
    <property type="entry name" value="DUF7962"/>
</dbReference>
<organism evidence="4 5">
    <name type="scientific">Purpureocillium lilacinum</name>
    <name type="common">Paecilomyces lilacinus</name>
    <dbReference type="NCBI Taxonomy" id="33203"/>
    <lineage>
        <taxon>Eukaryota</taxon>
        <taxon>Fungi</taxon>
        <taxon>Dikarya</taxon>
        <taxon>Ascomycota</taxon>
        <taxon>Pezizomycotina</taxon>
        <taxon>Sordariomycetes</taxon>
        <taxon>Hypocreomycetidae</taxon>
        <taxon>Hypocreales</taxon>
        <taxon>Ophiocordycipitaceae</taxon>
        <taxon>Purpureocillium</taxon>
    </lineage>
</organism>
<dbReference type="InterPro" id="IPR036875">
    <property type="entry name" value="Znf_CCHC_sf"/>
</dbReference>
<dbReference type="CDD" id="cd00570">
    <property type="entry name" value="GST_N_family"/>
    <property type="match status" value="1"/>
</dbReference>
<dbReference type="PANTHER" id="PTHR23002">
    <property type="entry name" value="ZINC FINGER CCHC DOMAIN CONTAINING PROTEIN"/>
    <property type="match status" value="1"/>
</dbReference>
<dbReference type="SMART" id="SM00343">
    <property type="entry name" value="ZnF_C2HC"/>
    <property type="match status" value="10"/>
</dbReference>
<keyword evidence="1" id="KW-0862">Zinc</keyword>
<reference evidence="4 5" key="1">
    <citation type="submission" date="2016-01" db="EMBL/GenBank/DDBJ databases">
        <title>Biosynthesis of antibiotic leucinostatins and their inhibition on Phytophthora in bio-control Purpureocillium lilacinum.</title>
        <authorList>
            <person name="Wang G."/>
            <person name="Liu Z."/>
            <person name="Lin R."/>
            <person name="Li E."/>
            <person name="Mao Z."/>
            <person name="Ling J."/>
            <person name="Yin W."/>
            <person name="Xie B."/>
        </authorList>
    </citation>
    <scope>NUCLEOTIDE SEQUENCE [LARGE SCALE GENOMIC DNA]</scope>
    <source>
        <strain evidence="4">PLBJ-1</strain>
    </source>
</reference>
<dbReference type="InterPro" id="IPR001878">
    <property type="entry name" value="Znf_CCHC"/>
</dbReference>
<dbReference type="Proteomes" id="UP000078240">
    <property type="component" value="Unassembled WGS sequence"/>
</dbReference>
<feature type="domain" description="CCHC-type" evidence="3">
    <location>
        <begin position="363"/>
        <end position="378"/>
    </location>
</feature>
<feature type="compositionally biased region" description="Gly residues" evidence="2">
    <location>
        <begin position="474"/>
        <end position="484"/>
    </location>
</feature>
<dbReference type="Pfam" id="PF00098">
    <property type="entry name" value="zf-CCHC"/>
    <property type="match status" value="8"/>
</dbReference>
<dbReference type="InterPro" id="IPR036282">
    <property type="entry name" value="Glutathione-S-Trfase_C_sf"/>
</dbReference>
<feature type="region of interest" description="Disordered" evidence="2">
    <location>
        <begin position="456"/>
        <end position="487"/>
    </location>
</feature>
<dbReference type="SUPFAM" id="SSF47616">
    <property type="entry name" value="GST C-terminal domain-like"/>
    <property type="match status" value="1"/>
</dbReference>
<dbReference type="Gene3D" id="3.40.30.110">
    <property type="match status" value="2"/>
</dbReference>
<dbReference type="Gene3D" id="1.20.1050.10">
    <property type="match status" value="1"/>
</dbReference>
<dbReference type="GO" id="GO:0008270">
    <property type="term" value="F:zinc ion binding"/>
    <property type="evidence" value="ECO:0007669"/>
    <property type="project" value="UniProtKB-KW"/>
</dbReference>
<dbReference type="InterPro" id="IPR004045">
    <property type="entry name" value="Glutathione_S-Trfase_N"/>
</dbReference>
<feature type="domain" description="CCHC-type" evidence="3">
    <location>
        <begin position="408"/>
        <end position="423"/>
    </location>
</feature>
<dbReference type="Gene3D" id="4.10.60.10">
    <property type="entry name" value="Zinc finger, CCHC-type"/>
    <property type="match status" value="5"/>
</dbReference>
<evidence type="ECO:0000313" key="5">
    <source>
        <dbReference type="Proteomes" id="UP000078240"/>
    </source>
</evidence>
<dbReference type="SUPFAM" id="SSF52833">
    <property type="entry name" value="Thioredoxin-like"/>
    <property type="match status" value="1"/>
</dbReference>
<name>A0A179GBB2_PURLI</name>
<feature type="domain" description="CCHC-type" evidence="3">
    <location>
        <begin position="316"/>
        <end position="331"/>
    </location>
</feature>
<dbReference type="GO" id="GO:0003676">
    <property type="term" value="F:nucleic acid binding"/>
    <property type="evidence" value="ECO:0007669"/>
    <property type="project" value="InterPro"/>
</dbReference>
<dbReference type="CDD" id="cd00299">
    <property type="entry name" value="GST_C_family"/>
    <property type="match status" value="1"/>
</dbReference>
<comment type="caution">
    <text evidence="4">The sequence shown here is derived from an EMBL/GenBank/DDBJ whole genome shotgun (WGS) entry which is preliminary data.</text>
</comment>
<evidence type="ECO:0000256" key="2">
    <source>
        <dbReference type="SAM" id="MobiDB-lite"/>
    </source>
</evidence>
<dbReference type="Pfam" id="PF25907">
    <property type="entry name" value="DUF7962"/>
    <property type="match status" value="1"/>
</dbReference>
<dbReference type="InterPro" id="IPR036249">
    <property type="entry name" value="Thioredoxin-like_sf"/>
</dbReference>
<feature type="domain" description="CCHC-type" evidence="3">
    <location>
        <begin position="339"/>
        <end position="354"/>
    </location>
</feature>
<feature type="domain" description="CCHC-type" evidence="3">
    <location>
        <begin position="139"/>
        <end position="154"/>
    </location>
</feature>
<dbReference type="EMBL" id="LSBH01000009">
    <property type="protein sequence ID" value="OAQ74683.1"/>
    <property type="molecule type" value="Genomic_DNA"/>
</dbReference>
<feature type="region of interest" description="Disordered" evidence="2">
    <location>
        <begin position="1"/>
        <end position="64"/>
    </location>
</feature>
<evidence type="ECO:0000313" key="4">
    <source>
        <dbReference type="EMBL" id="OAQ74683.1"/>
    </source>
</evidence>
<sequence>MSGWGRQSADSAGWGPAPAANDAWGGGAAAATSGDSWGGAASTDHTMSGGANNWDGPAKDSAEKQTADFATGFTEPTAFADGPDGTMEPRGEADDKCFNCGEQGHRVAECPQPRDTACRYCKQEGHMVRDCPDKPAMVCNNCGLEGHTRNNCENARKVNRDHVADLSPDEAWDKIKKAVLERDVDDAKEAVQEYVKATGGAITYRELQEGLFNEGVDLFLIATERTLVTVFTNMDLQGNMGKKFSISYRFTDKPDRPREAESFPKSREELLARLDDAGEVVNSGRSKCHNCGELGHVAKFCTEERTDKPEQPKISCTNCNEEGHRLRDCPQPRVDKFACKNCGKPGHKAADCEEPANLDNVECRKCHEMGHFSKDCPQAGPRGCRNCGSEEHMARDCDQPRNMDLVTCRNCEQQGHMSRDCPEPKDWSKVQCSNCQEYGHTKVRCKKAPADADGFENQGFDTAAGTNEHPGNDSWGGGDAGQGGQQSYDSGGCTMVGAEIIFYHYTRSPYARRVEWYLALRGIPYRECLQPLAMPRPDLARLGIAYRRIPVLAIGRDVYLDTRLQLRKLEELEDNVAAPKLGADTPEGLALERLLELLTTDGGTTFSGITSLLPADMPLFKDEAFVRDRADFLGGVELKPETMRRARPDALRELAGVFQLFETTLLADGRDWILGGTTGPGLADIEALWRLHWIVNVPGALPETHFSPAVYPKVYAWMARFDAAVAAARAARLGDDQQPPSRRVLSGEEAARAILSSPLHEEYEEGLASVVDAGDHVVAAQGLARGDVVTVWPTDTGVSGKVCGRLVAMNGDEVVIETEADTEGGRGGTVRVHAPRHGFKVQKGTSAQ</sequence>
<dbReference type="Pfam" id="PF13417">
    <property type="entry name" value="GST_N_3"/>
    <property type="match status" value="1"/>
</dbReference>
<dbReference type="PROSITE" id="PS50158">
    <property type="entry name" value="ZF_CCHC"/>
    <property type="match status" value="9"/>
</dbReference>
<dbReference type="AlphaFoldDB" id="A0A179GBB2"/>
<feature type="domain" description="CCHC-type" evidence="3">
    <location>
        <begin position="96"/>
        <end position="112"/>
    </location>
</feature>
<feature type="compositionally biased region" description="Low complexity" evidence="2">
    <location>
        <begin position="12"/>
        <end position="44"/>
    </location>
</feature>
<gene>
    <name evidence="4" type="ORF">VFPBJ_09978</name>
</gene>
<dbReference type="SUPFAM" id="SSF57756">
    <property type="entry name" value="Retrovirus zinc finger-like domains"/>
    <property type="match status" value="4"/>
</dbReference>
<feature type="domain" description="CCHC-type" evidence="3">
    <location>
        <begin position="384"/>
        <end position="399"/>
    </location>
</feature>